<proteinExistence type="inferred from homology"/>
<keyword evidence="5" id="KW-0443">Lipid metabolism</keyword>
<accession>A0A1F6E1X0</accession>
<dbReference type="NCBIfam" id="NF008686">
    <property type="entry name" value="PRK11705.1"/>
    <property type="match status" value="1"/>
</dbReference>
<dbReference type="Gene3D" id="3.40.50.150">
    <property type="entry name" value="Vaccinia Virus protein VP39"/>
    <property type="match status" value="1"/>
</dbReference>
<evidence type="ECO:0000256" key="6">
    <source>
        <dbReference type="PIRSR" id="PIRSR003085-1"/>
    </source>
</evidence>
<keyword evidence="2" id="KW-0489">Methyltransferase</keyword>
<comment type="caution">
    <text evidence="7">The sequence shown here is derived from an EMBL/GenBank/DDBJ whole genome shotgun (WGS) entry which is preliminary data.</text>
</comment>
<dbReference type="GO" id="GO:0032259">
    <property type="term" value="P:methylation"/>
    <property type="evidence" value="ECO:0007669"/>
    <property type="project" value="UniProtKB-KW"/>
</dbReference>
<dbReference type="SUPFAM" id="SSF53335">
    <property type="entry name" value="S-adenosyl-L-methionine-dependent methyltransferases"/>
    <property type="match status" value="1"/>
</dbReference>
<dbReference type="InterPro" id="IPR003333">
    <property type="entry name" value="CMAS"/>
</dbReference>
<evidence type="ECO:0000256" key="4">
    <source>
        <dbReference type="ARBA" id="ARBA00022691"/>
    </source>
</evidence>
<reference evidence="7 8" key="1">
    <citation type="journal article" date="2016" name="Nat. Commun.">
        <title>Thousands of microbial genomes shed light on interconnected biogeochemical processes in an aquifer system.</title>
        <authorList>
            <person name="Anantharaman K."/>
            <person name="Brown C.T."/>
            <person name="Hug L.A."/>
            <person name="Sharon I."/>
            <person name="Castelle C.J."/>
            <person name="Probst A.J."/>
            <person name="Thomas B.C."/>
            <person name="Singh A."/>
            <person name="Wilkins M.J."/>
            <person name="Karaoz U."/>
            <person name="Brodie E.L."/>
            <person name="Williams K.H."/>
            <person name="Hubbard S.S."/>
            <person name="Banfield J.F."/>
        </authorList>
    </citation>
    <scope>NUCLEOTIDE SEQUENCE [LARGE SCALE GENOMIC DNA]</scope>
</reference>
<sequence>MFRAEQVAKGVLAKADIHVGGSRPWDVTVHDPRTYRRVLRDGSLGLGESYGEGWWDAPAVDEFITKLLRADVRRHLRLTLADLALLLQSVVLNLQDHSRAFKIGEAHYDIGNDLYRVMLDSRMAYTCGYWSGSPPAKTLAEAQEAKLNLVCRKIGLEEGQRVLDIGCGWGSFAKFAAEKYGAQVVGITVSKEQVALGKELCKGLPVELRLQDYREVDETFDHIVSLGMFEHVGCKNYREYFKVAQRCLKEGGLFLLHTIGSNVSARSGEPWLTKYIFPGGMLPSMAQVARAAEGFFVIEEAHNFGADYDKTLMAWFVNFDAAWLSLRARYDDRFYRMWKYYLLMCAGTFRARSNQLWQIILSPHGVAGGYRAIR</sequence>
<evidence type="ECO:0000313" key="8">
    <source>
        <dbReference type="Proteomes" id="UP000177107"/>
    </source>
</evidence>
<evidence type="ECO:0000256" key="2">
    <source>
        <dbReference type="ARBA" id="ARBA00022603"/>
    </source>
</evidence>
<dbReference type="GO" id="GO:0008610">
    <property type="term" value="P:lipid biosynthetic process"/>
    <property type="evidence" value="ECO:0007669"/>
    <property type="project" value="InterPro"/>
</dbReference>
<name>A0A1F6E1X0_9BACT</name>
<dbReference type="InterPro" id="IPR050723">
    <property type="entry name" value="CFA/CMAS"/>
</dbReference>
<keyword evidence="3" id="KW-0808">Transferase</keyword>
<dbReference type="PANTHER" id="PTHR43667">
    <property type="entry name" value="CYCLOPROPANE-FATTY-ACYL-PHOSPHOLIPID SYNTHASE"/>
    <property type="match status" value="1"/>
</dbReference>
<keyword evidence="4" id="KW-0949">S-adenosyl-L-methionine</keyword>
<dbReference type="InterPro" id="IPR029063">
    <property type="entry name" value="SAM-dependent_MTases_sf"/>
</dbReference>
<gene>
    <name evidence="7" type="ORF">A3C95_00975</name>
</gene>
<dbReference type="PIRSF" id="PIRSF003085">
    <property type="entry name" value="CMAS"/>
    <property type="match status" value="1"/>
</dbReference>
<dbReference type="AlphaFoldDB" id="A0A1F6E1X0"/>
<evidence type="ECO:0000256" key="1">
    <source>
        <dbReference type="ARBA" id="ARBA00010815"/>
    </source>
</evidence>
<organism evidence="7 8">
    <name type="scientific">Candidatus Kaiserbacteria bacterium RIFCSPHIGHO2_02_FULL_56_30</name>
    <dbReference type="NCBI Taxonomy" id="1798499"/>
    <lineage>
        <taxon>Bacteria</taxon>
        <taxon>Candidatus Kaiseribacteriota</taxon>
    </lineage>
</organism>
<dbReference type="GO" id="GO:0008168">
    <property type="term" value="F:methyltransferase activity"/>
    <property type="evidence" value="ECO:0007669"/>
    <property type="project" value="UniProtKB-KW"/>
</dbReference>
<comment type="similarity">
    <text evidence="1">Belongs to the CFA/CMAS family.</text>
</comment>
<protein>
    <submittedName>
        <fullName evidence="7">Cyclopropane-fatty-acyl-phospholipid synthase</fullName>
    </submittedName>
</protein>
<feature type="active site" evidence="6">
    <location>
        <position position="345"/>
    </location>
</feature>
<dbReference type="PANTHER" id="PTHR43667:SF1">
    <property type="entry name" value="CYCLOPROPANE-FATTY-ACYL-PHOSPHOLIPID SYNTHASE"/>
    <property type="match status" value="1"/>
</dbReference>
<evidence type="ECO:0000256" key="3">
    <source>
        <dbReference type="ARBA" id="ARBA00022679"/>
    </source>
</evidence>
<evidence type="ECO:0000256" key="5">
    <source>
        <dbReference type="ARBA" id="ARBA00023098"/>
    </source>
</evidence>
<evidence type="ECO:0000313" key="7">
    <source>
        <dbReference type="EMBL" id="OGG67705.1"/>
    </source>
</evidence>
<dbReference type="EMBL" id="MFLM01000029">
    <property type="protein sequence ID" value="OGG67705.1"/>
    <property type="molecule type" value="Genomic_DNA"/>
</dbReference>
<dbReference type="STRING" id="1798499.A3C95_00975"/>
<dbReference type="Proteomes" id="UP000177107">
    <property type="component" value="Unassembled WGS sequence"/>
</dbReference>
<dbReference type="CDD" id="cd02440">
    <property type="entry name" value="AdoMet_MTases"/>
    <property type="match status" value="1"/>
</dbReference>
<dbReference type="Pfam" id="PF02353">
    <property type="entry name" value="CMAS"/>
    <property type="match status" value="1"/>
</dbReference>